<keyword evidence="3" id="KW-1185">Reference proteome</keyword>
<reference evidence="2 3" key="1">
    <citation type="submission" date="2018-09" db="EMBL/GenBank/DDBJ databases">
        <authorList>
            <person name="Tagini F."/>
        </authorList>
    </citation>
    <scope>NUCLEOTIDE SEQUENCE [LARGE SCALE GENOMIC DNA]</scope>
    <source>
        <strain evidence="2 3">MK142</strain>
    </source>
</reference>
<organism evidence="2 3">
    <name type="scientific">Mycobacterium pseudokansasii</name>
    <dbReference type="NCBI Taxonomy" id="2341080"/>
    <lineage>
        <taxon>Bacteria</taxon>
        <taxon>Bacillati</taxon>
        <taxon>Actinomycetota</taxon>
        <taxon>Actinomycetes</taxon>
        <taxon>Mycobacteriales</taxon>
        <taxon>Mycobacteriaceae</taxon>
        <taxon>Mycobacterium</taxon>
    </lineage>
</organism>
<protein>
    <submittedName>
        <fullName evidence="2">Uncharacterized protein</fullName>
    </submittedName>
</protein>
<accession>A0A498QPS0</accession>
<dbReference type="EMBL" id="UPHU01000001">
    <property type="protein sequence ID" value="VBA49767.1"/>
    <property type="molecule type" value="Genomic_DNA"/>
</dbReference>
<evidence type="ECO:0000313" key="3">
    <source>
        <dbReference type="Proteomes" id="UP000268285"/>
    </source>
</evidence>
<evidence type="ECO:0000313" key="2">
    <source>
        <dbReference type="EMBL" id="VBA49767.1"/>
    </source>
</evidence>
<dbReference type="AlphaFoldDB" id="A0A498QPS0"/>
<evidence type="ECO:0000256" key="1">
    <source>
        <dbReference type="SAM" id="MobiDB-lite"/>
    </source>
</evidence>
<proteinExistence type="predicted"/>
<dbReference type="RefSeq" id="WP_136622879.1">
    <property type="nucleotide sequence ID" value="NZ_UPHN01000015.1"/>
</dbReference>
<sequence length="128" mass="13954">MADDHGFADDFASLDDLDNDSSNEVGHAALMCRAETLGVRFAFFPSADDALAAARACPRTDCAGDHLVGYRDERGALRTIAAPGRGPAELHDLLAQLSAARLERQRERWRQNKAKARTNPTSEGDRDD</sequence>
<feature type="region of interest" description="Disordered" evidence="1">
    <location>
        <begin position="105"/>
        <end position="128"/>
    </location>
</feature>
<gene>
    <name evidence="2" type="ORF">LAUMK142_02174</name>
</gene>
<name>A0A498QPS0_9MYCO</name>
<dbReference type="Proteomes" id="UP000268285">
    <property type="component" value="Unassembled WGS sequence"/>
</dbReference>